<organism evidence="2 3">
    <name type="scientific">Mycobacterium paraffinicum</name>
    <dbReference type="NCBI Taxonomy" id="53378"/>
    <lineage>
        <taxon>Bacteria</taxon>
        <taxon>Bacillati</taxon>
        <taxon>Actinomycetota</taxon>
        <taxon>Actinomycetes</taxon>
        <taxon>Mycobacteriales</taxon>
        <taxon>Mycobacteriaceae</taxon>
        <taxon>Mycobacterium</taxon>
    </lineage>
</organism>
<dbReference type="EMBL" id="MPNT01000001">
    <property type="protein sequence ID" value="OJZ76332.1"/>
    <property type="molecule type" value="Genomic_DNA"/>
</dbReference>
<dbReference type="Proteomes" id="UP000186438">
    <property type="component" value="Unassembled WGS sequence"/>
</dbReference>
<name>A0A1Q4I2Y0_9MYCO</name>
<dbReference type="STRING" id="53378.BRW65_00550"/>
<feature type="domain" description="SnoaL-like" evidence="1">
    <location>
        <begin position="9"/>
        <end position="100"/>
    </location>
</feature>
<protein>
    <recommendedName>
        <fullName evidence="1">SnoaL-like domain-containing protein</fullName>
    </recommendedName>
</protein>
<evidence type="ECO:0000313" key="2">
    <source>
        <dbReference type="EMBL" id="OJZ76332.1"/>
    </source>
</evidence>
<dbReference type="InterPro" id="IPR032710">
    <property type="entry name" value="NTF2-like_dom_sf"/>
</dbReference>
<dbReference type="OrthoDB" id="4539871at2"/>
<dbReference type="Gene3D" id="3.10.450.50">
    <property type="match status" value="1"/>
</dbReference>
<dbReference type="AlphaFoldDB" id="A0A1Q4I2Y0"/>
<keyword evidence="3" id="KW-1185">Reference proteome</keyword>
<comment type="caution">
    <text evidence="2">The sequence shown here is derived from an EMBL/GenBank/DDBJ whole genome shotgun (WGS) entry which is preliminary data.</text>
</comment>
<dbReference type="Pfam" id="PF12680">
    <property type="entry name" value="SnoaL_2"/>
    <property type="match status" value="1"/>
</dbReference>
<reference evidence="2 3" key="1">
    <citation type="submission" date="2016-11" db="EMBL/GenBank/DDBJ databases">
        <title>Genome sequences of unsequenced Mycobacteria.</title>
        <authorList>
            <person name="Greninger A.L."/>
            <person name="Fang F."/>
            <person name="Jerome K.R."/>
        </authorList>
    </citation>
    <scope>NUCLEOTIDE SEQUENCE [LARGE SCALE GENOMIC DNA]</scope>
    <source>
        <strain evidence="2 3">M11</strain>
    </source>
</reference>
<dbReference type="InterPro" id="IPR037401">
    <property type="entry name" value="SnoaL-like"/>
</dbReference>
<evidence type="ECO:0000313" key="3">
    <source>
        <dbReference type="Proteomes" id="UP000186438"/>
    </source>
</evidence>
<sequence>MRRTREELVLRHVAAENAHDLEAAMATFTHPRYEIIPTGTVFDGGEAVRAMLLQQWADLPMLQYSAEALYHGEDGLVVETRTTVPGTPLDMLSVNLFGFRGPDLVLERCYFDRMLLAEQLELIRTP</sequence>
<gene>
    <name evidence="2" type="ORF">BRW65_00550</name>
</gene>
<proteinExistence type="predicted"/>
<accession>A0A1Q4I2Y0</accession>
<evidence type="ECO:0000259" key="1">
    <source>
        <dbReference type="Pfam" id="PF12680"/>
    </source>
</evidence>
<dbReference type="SUPFAM" id="SSF54427">
    <property type="entry name" value="NTF2-like"/>
    <property type="match status" value="1"/>
</dbReference>